<name>A0A813L0S9_POLGL</name>
<dbReference type="EMBL" id="CAJNNW010032370">
    <property type="protein sequence ID" value="CAE8712668.1"/>
    <property type="molecule type" value="Genomic_DNA"/>
</dbReference>
<organism evidence="1 2">
    <name type="scientific">Polarella glacialis</name>
    <name type="common">Dinoflagellate</name>
    <dbReference type="NCBI Taxonomy" id="89957"/>
    <lineage>
        <taxon>Eukaryota</taxon>
        <taxon>Sar</taxon>
        <taxon>Alveolata</taxon>
        <taxon>Dinophyceae</taxon>
        <taxon>Suessiales</taxon>
        <taxon>Suessiaceae</taxon>
        <taxon>Polarella</taxon>
    </lineage>
</organism>
<evidence type="ECO:0000313" key="1">
    <source>
        <dbReference type="EMBL" id="CAE8712668.1"/>
    </source>
</evidence>
<dbReference type="Proteomes" id="UP000626109">
    <property type="component" value="Unassembled WGS sequence"/>
</dbReference>
<proteinExistence type="predicted"/>
<accession>A0A813L0S9</accession>
<dbReference type="AlphaFoldDB" id="A0A813L0S9"/>
<comment type="caution">
    <text evidence="1">The sequence shown here is derived from an EMBL/GenBank/DDBJ whole genome shotgun (WGS) entry which is preliminary data.</text>
</comment>
<protein>
    <submittedName>
        <fullName evidence="1">Uncharacterized protein</fullName>
    </submittedName>
</protein>
<gene>
    <name evidence="1" type="ORF">PGLA2088_LOCUS37140</name>
</gene>
<reference evidence="1" key="1">
    <citation type="submission" date="2021-02" db="EMBL/GenBank/DDBJ databases">
        <authorList>
            <person name="Dougan E. K."/>
            <person name="Rhodes N."/>
            <person name="Thang M."/>
            <person name="Chan C."/>
        </authorList>
    </citation>
    <scope>NUCLEOTIDE SEQUENCE</scope>
</reference>
<evidence type="ECO:0000313" key="2">
    <source>
        <dbReference type="Proteomes" id="UP000626109"/>
    </source>
</evidence>
<sequence length="107" mass="11606">MEQPVFRRLVSLGTSLECLPADGLLSVRSPGAQQPGIRCMATTVLRKTSPHQVVRGMADSNARASLLLMPNVKAVDYDDDVPTWTSSCSRVVSLQHEGHPAMKAPKH</sequence>